<dbReference type="Proteomes" id="UP000602510">
    <property type="component" value="Unassembled WGS sequence"/>
</dbReference>
<proteinExistence type="predicted"/>
<accession>A0A833WW42</accession>
<protein>
    <submittedName>
        <fullName evidence="1">Uncharacterized protein</fullName>
    </submittedName>
</protein>
<reference evidence="1" key="1">
    <citation type="submission" date="2020-04" db="EMBL/GenBank/DDBJ databases">
        <title>Hybrid Assembly of Korean Phytophthora infestans isolates.</title>
        <authorList>
            <person name="Prokchorchik M."/>
            <person name="Lee Y."/>
            <person name="Seo J."/>
            <person name="Cho J.-H."/>
            <person name="Park Y.-E."/>
            <person name="Jang D.-C."/>
            <person name="Im J.-S."/>
            <person name="Choi J.-G."/>
            <person name="Park H.-J."/>
            <person name="Lee G.-B."/>
            <person name="Lee Y.-G."/>
            <person name="Hong S.-Y."/>
            <person name="Cho K."/>
            <person name="Sohn K.H."/>
        </authorList>
    </citation>
    <scope>NUCLEOTIDE SEQUENCE</scope>
    <source>
        <strain evidence="1">KR_1_A1</strain>
    </source>
</reference>
<comment type="caution">
    <text evidence="1">The sequence shown here is derived from an EMBL/GenBank/DDBJ whole genome shotgun (WGS) entry which is preliminary data.</text>
</comment>
<name>A0A833WW42_PHYIN</name>
<dbReference type="AlphaFoldDB" id="A0A833WW42"/>
<keyword evidence="2" id="KW-1185">Reference proteome</keyword>
<gene>
    <name evidence="1" type="ORF">GN244_ATG08114</name>
</gene>
<evidence type="ECO:0000313" key="1">
    <source>
        <dbReference type="EMBL" id="KAF4039726.1"/>
    </source>
</evidence>
<organism evidence="1 2">
    <name type="scientific">Phytophthora infestans</name>
    <name type="common">Potato late blight agent</name>
    <name type="synonym">Botrytis infestans</name>
    <dbReference type="NCBI Taxonomy" id="4787"/>
    <lineage>
        <taxon>Eukaryota</taxon>
        <taxon>Sar</taxon>
        <taxon>Stramenopiles</taxon>
        <taxon>Oomycota</taxon>
        <taxon>Peronosporomycetes</taxon>
        <taxon>Peronosporales</taxon>
        <taxon>Peronosporaceae</taxon>
        <taxon>Phytophthora</taxon>
    </lineage>
</organism>
<evidence type="ECO:0000313" key="2">
    <source>
        <dbReference type="Proteomes" id="UP000602510"/>
    </source>
</evidence>
<sequence>MGTLELVMTDFTRISHLVRNRYLGFGTDVILPSSSQQAPDSITTSARLLTSPFDTSTAHRAVFL</sequence>
<dbReference type="EMBL" id="WSZM01000167">
    <property type="protein sequence ID" value="KAF4039726.1"/>
    <property type="molecule type" value="Genomic_DNA"/>
</dbReference>